<evidence type="ECO:0000313" key="4">
    <source>
        <dbReference type="Proteomes" id="UP001218788"/>
    </source>
</evidence>
<feature type="domain" description="DUF4397" evidence="2">
    <location>
        <begin position="32"/>
        <end position="152"/>
    </location>
</feature>
<sequence>MKIIKLSLSLFMLVLLSACSGSDEEPVEGESSLRVVHASSDAPTVNVLADGEVLGFLVGVDYQQASEQYALESGKSYDFAIQANTTTGVVEVLSTSLTPAADVLYDVIAVGSVANETLELLTLSTPDEELAAGNARARIVHVAEGAPIVDIYVTAVGADLASAQPIATLGYKDNSGAIEVESGDYQIRITPAGSTTIAFDSGPVTFSANAELLVLATNNVSPGSSPVSLVISDGDSSATLLDKDTPASVRVVHGVADAPAVDILANNALELFGDASFSAVTDYATVAAGDYLIDVVDATDSAIVVVDDAAIPLEAGKRYTAIANNALATIDLDLVADSARPVATDAKVRLFHAASTLADVDIYFTADGNITDVAPSSTDIPYQTGDLADTGYVTFSAGDYIISVTLADSKTVLLETDVVSLQVNQVYTGYIVNPETNTAEPKLITAEGF</sequence>
<dbReference type="Pfam" id="PF14344">
    <property type="entry name" value="DUF4397"/>
    <property type="match status" value="2"/>
</dbReference>
<dbReference type="InterPro" id="IPR025510">
    <property type="entry name" value="DUF4397"/>
</dbReference>
<organism evidence="3 4">
    <name type="scientific">Alteromonas gilva</name>
    <dbReference type="NCBI Taxonomy" id="2987522"/>
    <lineage>
        <taxon>Bacteria</taxon>
        <taxon>Pseudomonadati</taxon>
        <taxon>Pseudomonadota</taxon>
        <taxon>Gammaproteobacteria</taxon>
        <taxon>Alteromonadales</taxon>
        <taxon>Alteromonadaceae</taxon>
        <taxon>Alteromonas/Salinimonas group</taxon>
        <taxon>Alteromonas</taxon>
    </lineage>
</organism>
<evidence type="ECO:0000313" key="3">
    <source>
        <dbReference type="EMBL" id="MDC8831350.1"/>
    </source>
</evidence>
<keyword evidence="4" id="KW-1185">Reference proteome</keyword>
<evidence type="ECO:0000259" key="2">
    <source>
        <dbReference type="Pfam" id="PF14344"/>
    </source>
</evidence>
<feature type="signal peptide" evidence="1">
    <location>
        <begin position="1"/>
        <end position="20"/>
    </location>
</feature>
<dbReference type="EMBL" id="JAQQXP010000001">
    <property type="protein sequence ID" value="MDC8831350.1"/>
    <property type="molecule type" value="Genomic_DNA"/>
</dbReference>
<dbReference type="RefSeq" id="WP_273640594.1">
    <property type="nucleotide sequence ID" value="NZ_JAQQXP010000001.1"/>
</dbReference>
<reference evidence="3 4" key="1">
    <citation type="submission" date="2022-10" db="EMBL/GenBank/DDBJ databases">
        <title>Alteromonas sp. chi3 Genome sequencing.</title>
        <authorList>
            <person name="Park S."/>
        </authorList>
    </citation>
    <scope>NUCLEOTIDE SEQUENCE [LARGE SCALE GENOMIC DNA]</scope>
    <source>
        <strain evidence="4">chi3</strain>
    </source>
</reference>
<comment type="caution">
    <text evidence="3">The sequence shown here is derived from an EMBL/GenBank/DDBJ whole genome shotgun (WGS) entry which is preliminary data.</text>
</comment>
<dbReference type="PROSITE" id="PS51257">
    <property type="entry name" value="PROKAR_LIPOPROTEIN"/>
    <property type="match status" value="1"/>
</dbReference>
<gene>
    <name evidence="3" type="ORF">OIK42_11320</name>
</gene>
<dbReference type="Proteomes" id="UP001218788">
    <property type="component" value="Unassembled WGS sequence"/>
</dbReference>
<proteinExistence type="predicted"/>
<protein>
    <submittedName>
        <fullName evidence="3">DUF4397 domain-containing protein</fullName>
    </submittedName>
</protein>
<evidence type="ECO:0000256" key="1">
    <source>
        <dbReference type="SAM" id="SignalP"/>
    </source>
</evidence>
<name>A0ABT5L2S3_9ALTE</name>
<feature type="domain" description="DUF4397" evidence="2">
    <location>
        <begin position="247"/>
        <end position="363"/>
    </location>
</feature>
<accession>A0ABT5L2S3</accession>
<feature type="chain" id="PRO_5045368569" evidence="1">
    <location>
        <begin position="21"/>
        <end position="449"/>
    </location>
</feature>
<keyword evidence="1" id="KW-0732">Signal</keyword>